<dbReference type="CDD" id="cd00165">
    <property type="entry name" value="S4"/>
    <property type="match status" value="1"/>
</dbReference>
<sequence>MKERLIVDEGAAGERLDRFLAGRELEVSRSHIQKLIESGCVLVNGRTAKANAKLREGDAVETELPEARELEILPEDIPLDILYEDSDVIVINKARGMVVHPAAGAADGTLVNALLHHCEDLSGINGVIRPGIVHRLDKDTSGVMVAAKNDRAHVDLAEQIREKTAQRIYRAIVCGTIAEDRGEIRAPIGRHPTERKKMAVVPGGKEATTLFRVVERFPAHTLVECRLKTGRTHQIRVHMAYIDHPLLGDPKYGRKTPDIAGQALHSCELSFAHPRTKERMTFAAEMPEDMKAILHALRRGR</sequence>
<dbReference type="InterPro" id="IPR020103">
    <property type="entry name" value="PsdUridine_synth_cat_dom_sf"/>
</dbReference>
<dbReference type="InterPro" id="IPR002942">
    <property type="entry name" value="S4_RNA-bd"/>
</dbReference>
<evidence type="ECO:0000256" key="1">
    <source>
        <dbReference type="ARBA" id="ARBA00000073"/>
    </source>
</evidence>
<dbReference type="OrthoDB" id="9807829at2"/>
<dbReference type="InterPro" id="IPR050188">
    <property type="entry name" value="RluA_PseudoU_synthase"/>
</dbReference>
<dbReference type="RefSeq" id="WP_006192952.1">
    <property type="nucleotide sequence ID" value="NC_015437.1"/>
</dbReference>
<dbReference type="InterPro" id="IPR036986">
    <property type="entry name" value="S4_RNA-bd_sf"/>
</dbReference>
<comment type="function">
    <text evidence="7">Responsible for synthesis of pseudouridine from uracil.</text>
</comment>
<dbReference type="CDD" id="cd02869">
    <property type="entry name" value="PseudoU_synth_RluA_like"/>
    <property type="match status" value="1"/>
</dbReference>
<evidence type="ECO:0000256" key="7">
    <source>
        <dbReference type="RuleBase" id="RU362028"/>
    </source>
</evidence>
<evidence type="ECO:0000256" key="5">
    <source>
        <dbReference type="PIRSR" id="PIRSR606225-1"/>
    </source>
</evidence>
<dbReference type="Gene3D" id="3.30.2350.10">
    <property type="entry name" value="Pseudouridine synthase"/>
    <property type="match status" value="1"/>
</dbReference>
<dbReference type="PROSITE" id="PS50889">
    <property type="entry name" value="S4"/>
    <property type="match status" value="1"/>
</dbReference>
<dbReference type="GO" id="GO:0000455">
    <property type="term" value="P:enzyme-directed rRNA pseudouridine synthesis"/>
    <property type="evidence" value="ECO:0007669"/>
    <property type="project" value="UniProtKB-ARBA"/>
</dbReference>
<feature type="active site" evidence="5">
    <location>
        <position position="137"/>
    </location>
</feature>
<reference evidence="10 11" key="1">
    <citation type="submission" date="2009-09" db="EMBL/GenBank/DDBJ databases">
        <authorList>
            <person name="Weinstock G."/>
            <person name="Sodergren E."/>
            <person name="Clifton S."/>
            <person name="Fulton L."/>
            <person name="Fulton B."/>
            <person name="Courtney L."/>
            <person name="Fronick C."/>
            <person name="Harrison M."/>
            <person name="Strong C."/>
            <person name="Farmer C."/>
            <person name="Delahaunty K."/>
            <person name="Markovic C."/>
            <person name="Hall O."/>
            <person name="Minx P."/>
            <person name="Tomlinson C."/>
            <person name="Mitreva M."/>
            <person name="Nelson J."/>
            <person name="Hou S."/>
            <person name="Wollam A."/>
            <person name="Pepin K.H."/>
            <person name="Johnson M."/>
            <person name="Bhonagiri V."/>
            <person name="Nash W.E."/>
            <person name="Warren W."/>
            <person name="Chinwalla A."/>
            <person name="Mardis E.R."/>
            <person name="Wilson R.K."/>
        </authorList>
    </citation>
    <scope>NUCLEOTIDE SEQUENCE [LARGE SCALE GENOMIC DNA]</scope>
    <source>
        <strain evidence="10">ATCC 35185</strain>
        <strain evidence="11">ATCC 35185 / DSM 20758 / VPI D19B-28</strain>
    </source>
</reference>
<protein>
    <recommendedName>
        <fullName evidence="7">Pseudouridine synthase</fullName>
        <ecNumber evidence="7">5.4.99.-</ecNumber>
    </recommendedName>
</protein>
<keyword evidence="12" id="KW-1185">Reference proteome</keyword>
<proteinExistence type="inferred from homology"/>
<keyword evidence="3 6" id="KW-0694">RNA-binding</keyword>
<gene>
    <name evidence="9" type="ordered locus">Selsp_0856</name>
    <name evidence="10" type="ORF">SELSPUOL_01659</name>
</gene>
<dbReference type="InterPro" id="IPR006145">
    <property type="entry name" value="PsdUridine_synth_RsuA/RluA"/>
</dbReference>
<dbReference type="Gene3D" id="3.10.290.10">
    <property type="entry name" value="RNA-binding S4 domain"/>
    <property type="match status" value="1"/>
</dbReference>
<dbReference type="NCBIfam" id="TIGR00005">
    <property type="entry name" value="rluA_subfam"/>
    <property type="match status" value="1"/>
</dbReference>
<comment type="catalytic activity">
    <reaction evidence="1 7">
        <text>a uridine in RNA = a pseudouridine in RNA</text>
        <dbReference type="Rhea" id="RHEA:48348"/>
        <dbReference type="Rhea" id="RHEA-COMP:12068"/>
        <dbReference type="Rhea" id="RHEA-COMP:12069"/>
        <dbReference type="ChEBI" id="CHEBI:65314"/>
        <dbReference type="ChEBI" id="CHEBI:65315"/>
    </reaction>
</comment>
<dbReference type="GO" id="GO:0003723">
    <property type="term" value="F:RNA binding"/>
    <property type="evidence" value="ECO:0007669"/>
    <property type="project" value="UniProtKB-KW"/>
</dbReference>
<organism evidence="10 11">
    <name type="scientific">Selenomonas sputigena (strain ATCC 35185 / DSM 20758 / CCUG 44933 / VPI D19B-28)</name>
    <dbReference type="NCBI Taxonomy" id="546271"/>
    <lineage>
        <taxon>Bacteria</taxon>
        <taxon>Bacillati</taxon>
        <taxon>Bacillota</taxon>
        <taxon>Negativicutes</taxon>
        <taxon>Selenomonadales</taxon>
        <taxon>Selenomonadaceae</taxon>
        <taxon>Selenomonas</taxon>
    </lineage>
</organism>
<dbReference type="HOGENOM" id="CLU_016902_4_4_9"/>
<feature type="domain" description="RNA-binding S4" evidence="8">
    <location>
        <begin position="14"/>
        <end position="78"/>
    </location>
</feature>
<dbReference type="EMBL" id="CP002637">
    <property type="protein sequence ID" value="AEB99820.1"/>
    <property type="molecule type" value="Genomic_DNA"/>
</dbReference>
<accession>C9LW07</accession>
<dbReference type="Pfam" id="PF00849">
    <property type="entry name" value="PseudoU_synth_2"/>
    <property type="match status" value="1"/>
</dbReference>
<reference evidence="9 12" key="2">
    <citation type="submission" date="2011-04" db="EMBL/GenBank/DDBJ databases">
        <title>The complete genome of Selenomonas sputigena DSM 20758.</title>
        <authorList>
            <consortium name="US DOE Joint Genome Institute (JGI-PGF)"/>
            <person name="Lucas S."/>
            <person name="Copeland A."/>
            <person name="Lapidus A."/>
            <person name="Bruce D."/>
            <person name="Goodwin L."/>
            <person name="Pitluck S."/>
            <person name="Peters L."/>
            <person name="Kyrpides N."/>
            <person name="Mavromatis K."/>
            <person name="Ivanova N."/>
            <person name="Ovchinnikova G."/>
            <person name="Teshima H."/>
            <person name="Detter J.C."/>
            <person name="Tapia R."/>
            <person name="Han C."/>
            <person name="Land M."/>
            <person name="Hauser L."/>
            <person name="Markowitz V."/>
            <person name="Cheng J.-F."/>
            <person name="Hugenholtz P."/>
            <person name="Woyke T."/>
            <person name="Wu D."/>
            <person name="Gronow S."/>
            <person name="Wellnitz S."/>
            <person name="Schneider S."/>
            <person name="Klenk H.-P."/>
            <person name="Eisen J.A."/>
        </authorList>
    </citation>
    <scope>NUCLEOTIDE SEQUENCE [LARGE SCALE GENOMIC DNA]</scope>
    <source>
        <strain evidence="9">ATCC 35185</strain>
        <strain evidence="12">ATCC 35185 / DSM 20758 / VPI D19B-28</strain>
    </source>
</reference>
<dbReference type="InterPro" id="IPR006224">
    <property type="entry name" value="PsdUridine_synth_RluA-like_CS"/>
</dbReference>
<dbReference type="Pfam" id="PF01479">
    <property type="entry name" value="S4"/>
    <property type="match status" value="1"/>
</dbReference>
<dbReference type="GO" id="GO:0120159">
    <property type="term" value="F:rRNA pseudouridine synthase activity"/>
    <property type="evidence" value="ECO:0007669"/>
    <property type="project" value="UniProtKB-ARBA"/>
</dbReference>
<dbReference type="Proteomes" id="UP000011124">
    <property type="component" value="Chromosome"/>
</dbReference>
<evidence type="ECO:0000313" key="9">
    <source>
        <dbReference type="EMBL" id="AEB99820.1"/>
    </source>
</evidence>
<dbReference type="EMBL" id="ACKP02000038">
    <property type="protein sequence ID" value="EEX76980.1"/>
    <property type="molecule type" value="Genomic_DNA"/>
</dbReference>
<evidence type="ECO:0000313" key="10">
    <source>
        <dbReference type="EMBL" id="EEX76980.1"/>
    </source>
</evidence>
<dbReference type="STRING" id="546271.Selsp_0856"/>
<dbReference type="AlphaFoldDB" id="C9LW07"/>
<dbReference type="SUPFAM" id="SSF55174">
    <property type="entry name" value="Alpha-L RNA-binding motif"/>
    <property type="match status" value="1"/>
</dbReference>
<comment type="similarity">
    <text evidence="2 7">Belongs to the pseudouridine synthase RluA family.</text>
</comment>
<evidence type="ECO:0000256" key="6">
    <source>
        <dbReference type="PROSITE-ProRule" id="PRU00182"/>
    </source>
</evidence>
<name>C9LW07_SELS3</name>
<evidence type="ECO:0000313" key="11">
    <source>
        <dbReference type="Proteomes" id="UP000003505"/>
    </source>
</evidence>
<dbReference type="eggNOG" id="COG0564">
    <property type="taxonomic scope" value="Bacteria"/>
</dbReference>
<dbReference type="PROSITE" id="PS01129">
    <property type="entry name" value="PSI_RLU"/>
    <property type="match status" value="1"/>
</dbReference>
<evidence type="ECO:0000256" key="3">
    <source>
        <dbReference type="ARBA" id="ARBA00022884"/>
    </source>
</evidence>
<dbReference type="KEGG" id="ssg:Selsp_0856"/>
<dbReference type="SMART" id="SM00363">
    <property type="entry name" value="S4"/>
    <property type="match status" value="1"/>
</dbReference>
<dbReference type="InterPro" id="IPR006225">
    <property type="entry name" value="PsdUridine_synth_RluC/D"/>
</dbReference>
<dbReference type="PANTHER" id="PTHR21600:SF44">
    <property type="entry name" value="RIBOSOMAL LARGE SUBUNIT PSEUDOURIDINE SYNTHASE D"/>
    <property type="match status" value="1"/>
</dbReference>
<evidence type="ECO:0000256" key="4">
    <source>
        <dbReference type="ARBA" id="ARBA00023235"/>
    </source>
</evidence>
<dbReference type="EC" id="5.4.99.-" evidence="7"/>
<evidence type="ECO:0000256" key="2">
    <source>
        <dbReference type="ARBA" id="ARBA00010876"/>
    </source>
</evidence>
<evidence type="ECO:0000313" key="12">
    <source>
        <dbReference type="Proteomes" id="UP000011124"/>
    </source>
</evidence>
<evidence type="ECO:0000259" key="8">
    <source>
        <dbReference type="SMART" id="SM00363"/>
    </source>
</evidence>
<dbReference type="SUPFAM" id="SSF55120">
    <property type="entry name" value="Pseudouridine synthase"/>
    <property type="match status" value="1"/>
</dbReference>
<dbReference type="PANTHER" id="PTHR21600">
    <property type="entry name" value="MITOCHONDRIAL RNA PSEUDOURIDINE SYNTHASE"/>
    <property type="match status" value="1"/>
</dbReference>
<dbReference type="FunFam" id="3.30.2350.10:FF:000006">
    <property type="entry name" value="Pseudouridine synthase"/>
    <property type="match status" value="1"/>
</dbReference>
<keyword evidence="4 7" id="KW-0413">Isomerase</keyword>
<dbReference type="Proteomes" id="UP000003505">
    <property type="component" value="Unassembled WGS sequence"/>
</dbReference>